<dbReference type="InterPro" id="IPR022559">
    <property type="entry name" value="SUP-1-like"/>
</dbReference>
<keyword evidence="1" id="KW-1133">Transmembrane helix</keyword>
<organism evidence="2 3">
    <name type="scientific">Acrobeloides nanus</name>
    <dbReference type="NCBI Taxonomy" id="290746"/>
    <lineage>
        <taxon>Eukaryota</taxon>
        <taxon>Metazoa</taxon>
        <taxon>Ecdysozoa</taxon>
        <taxon>Nematoda</taxon>
        <taxon>Chromadorea</taxon>
        <taxon>Rhabditida</taxon>
        <taxon>Tylenchina</taxon>
        <taxon>Cephalobomorpha</taxon>
        <taxon>Cephaloboidea</taxon>
        <taxon>Cephalobidae</taxon>
        <taxon>Acrobeloides</taxon>
    </lineage>
</organism>
<evidence type="ECO:0000313" key="3">
    <source>
        <dbReference type="WBParaSite" id="ACRNAN_Path_1414.g5555.t1"/>
    </source>
</evidence>
<dbReference type="Proteomes" id="UP000887540">
    <property type="component" value="Unplaced"/>
</dbReference>
<name>A0A914C0V5_9BILA</name>
<keyword evidence="1" id="KW-0472">Membrane</keyword>
<sequence length="77" mass="8998">MLVELTTANFFYQESESRCGQSICKKADYFHYYNCHGNVCDFHLQPWLFAVISFIVLSFLLSLVCSLLRCICCSDRR</sequence>
<evidence type="ECO:0000313" key="2">
    <source>
        <dbReference type="Proteomes" id="UP000887540"/>
    </source>
</evidence>
<reference evidence="3" key="1">
    <citation type="submission" date="2022-11" db="UniProtKB">
        <authorList>
            <consortium name="WormBaseParasite"/>
        </authorList>
    </citation>
    <scope>IDENTIFICATION</scope>
</reference>
<dbReference type="AlphaFoldDB" id="A0A914C0V5"/>
<protein>
    <submittedName>
        <fullName evidence="3">Uncharacterized protein</fullName>
    </submittedName>
</protein>
<dbReference type="PANTHER" id="PTHR34149">
    <property type="entry name" value="PROTEIN CBG11905-RELATED"/>
    <property type="match status" value="1"/>
</dbReference>
<evidence type="ECO:0000256" key="1">
    <source>
        <dbReference type="SAM" id="Phobius"/>
    </source>
</evidence>
<accession>A0A914C0V5</accession>
<dbReference type="WBParaSite" id="ACRNAN_Path_1414.g5555.t1">
    <property type="protein sequence ID" value="ACRNAN_Path_1414.g5555.t1"/>
    <property type="gene ID" value="ACRNAN_Path_1414.g5555"/>
</dbReference>
<feature type="transmembrane region" description="Helical" evidence="1">
    <location>
        <begin position="47"/>
        <end position="68"/>
    </location>
</feature>
<keyword evidence="1" id="KW-0812">Transmembrane</keyword>
<dbReference type="PANTHER" id="PTHR34149:SF2">
    <property type="entry name" value="PROTEIN CBG11905"/>
    <property type="match status" value="1"/>
</dbReference>
<proteinExistence type="predicted"/>
<keyword evidence="2" id="KW-1185">Reference proteome</keyword>